<name>A0A1Q9CMR0_SYMMI</name>
<accession>A0A1Q9CMR0</accession>
<gene>
    <name evidence="1" type="ORF">AK812_SmicGene34922</name>
</gene>
<dbReference type="OrthoDB" id="10329251at2759"/>
<dbReference type="EMBL" id="LSRX01001058">
    <property type="protein sequence ID" value="OLP84212.1"/>
    <property type="molecule type" value="Genomic_DNA"/>
</dbReference>
<organism evidence="1 2">
    <name type="scientific">Symbiodinium microadriaticum</name>
    <name type="common">Dinoflagellate</name>
    <name type="synonym">Zooxanthella microadriatica</name>
    <dbReference type="NCBI Taxonomy" id="2951"/>
    <lineage>
        <taxon>Eukaryota</taxon>
        <taxon>Sar</taxon>
        <taxon>Alveolata</taxon>
        <taxon>Dinophyceae</taxon>
        <taxon>Suessiales</taxon>
        <taxon>Symbiodiniaceae</taxon>
        <taxon>Symbiodinium</taxon>
    </lineage>
</organism>
<proteinExistence type="predicted"/>
<reference evidence="1 2" key="1">
    <citation type="submission" date="2016-02" db="EMBL/GenBank/DDBJ databases">
        <title>Genome analysis of coral dinoflagellate symbionts highlights evolutionary adaptations to a symbiotic lifestyle.</title>
        <authorList>
            <person name="Aranda M."/>
            <person name="Li Y."/>
            <person name="Liew Y.J."/>
            <person name="Baumgarten S."/>
            <person name="Simakov O."/>
            <person name="Wilson M."/>
            <person name="Piel J."/>
            <person name="Ashoor H."/>
            <person name="Bougouffa S."/>
            <person name="Bajic V.B."/>
            <person name="Ryu T."/>
            <person name="Ravasi T."/>
            <person name="Bayer T."/>
            <person name="Micklem G."/>
            <person name="Kim H."/>
            <person name="Bhak J."/>
            <person name="Lajeunesse T.C."/>
            <person name="Voolstra C.R."/>
        </authorList>
    </citation>
    <scope>NUCLEOTIDE SEQUENCE [LARGE SCALE GENOMIC DNA]</scope>
    <source>
        <strain evidence="1 2">CCMP2467</strain>
    </source>
</reference>
<protein>
    <submittedName>
        <fullName evidence="1">Uncharacterized protein</fullName>
    </submittedName>
</protein>
<evidence type="ECO:0000313" key="1">
    <source>
        <dbReference type="EMBL" id="OLP84212.1"/>
    </source>
</evidence>
<keyword evidence="2" id="KW-1185">Reference proteome</keyword>
<evidence type="ECO:0000313" key="2">
    <source>
        <dbReference type="Proteomes" id="UP000186817"/>
    </source>
</evidence>
<dbReference type="AlphaFoldDB" id="A0A1Q9CMR0"/>
<sequence length="258" mass="26916">MPSGNGPAERRNLGVPGSVHGIVSTGRGRGLVGSSECRALAGGCGRGVAVDGDWWSSVDGDGGELWVPTVWAVQGKGRRTGTRAWGADRTWLCVDGDVLGAERSAGGGRGRGALIALGAERSREDTVVDGLTMVQGRVGSSGCRAFTDSSVCGRTGVERLREDVAVNEDGCAERSRADDHAGTVAARGASVRRRTVVDWHGVFAVGRGRGRGRAEVPSVRGGTGGRLRLQKLTGLDLTVRKADIKRMAEIFGSRSLRP</sequence>
<dbReference type="Proteomes" id="UP000186817">
    <property type="component" value="Unassembled WGS sequence"/>
</dbReference>
<comment type="caution">
    <text evidence="1">The sequence shown here is derived from an EMBL/GenBank/DDBJ whole genome shotgun (WGS) entry which is preliminary data.</text>
</comment>